<keyword evidence="1" id="KW-0175">Coiled coil</keyword>
<proteinExistence type="predicted"/>
<dbReference type="Proteomes" id="UP001642540">
    <property type="component" value="Unassembled WGS sequence"/>
</dbReference>
<organism evidence="2 3">
    <name type="scientific">Orchesella dallaii</name>
    <dbReference type="NCBI Taxonomy" id="48710"/>
    <lineage>
        <taxon>Eukaryota</taxon>
        <taxon>Metazoa</taxon>
        <taxon>Ecdysozoa</taxon>
        <taxon>Arthropoda</taxon>
        <taxon>Hexapoda</taxon>
        <taxon>Collembola</taxon>
        <taxon>Entomobryomorpha</taxon>
        <taxon>Entomobryoidea</taxon>
        <taxon>Orchesellidae</taxon>
        <taxon>Orchesellinae</taxon>
        <taxon>Orchesella</taxon>
    </lineage>
</organism>
<reference evidence="2 3" key="1">
    <citation type="submission" date="2024-08" db="EMBL/GenBank/DDBJ databases">
        <authorList>
            <person name="Cucini C."/>
            <person name="Frati F."/>
        </authorList>
    </citation>
    <scope>NUCLEOTIDE SEQUENCE [LARGE SCALE GENOMIC DNA]</scope>
</reference>
<accession>A0ABP1PQ45</accession>
<evidence type="ECO:0000256" key="1">
    <source>
        <dbReference type="SAM" id="Coils"/>
    </source>
</evidence>
<dbReference type="EMBL" id="CAXLJM020000007">
    <property type="protein sequence ID" value="CAL8071969.1"/>
    <property type="molecule type" value="Genomic_DNA"/>
</dbReference>
<comment type="caution">
    <text evidence="2">The sequence shown here is derived from an EMBL/GenBank/DDBJ whole genome shotgun (WGS) entry which is preliminary data.</text>
</comment>
<feature type="coiled-coil region" evidence="1">
    <location>
        <begin position="30"/>
        <end position="77"/>
    </location>
</feature>
<evidence type="ECO:0000313" key="2">
    <source>
        <dbReference type="EMBL" id="CAL8071969.1"/>
    </source>
</evidence>
<gene>
    <name evidence="2" type="ORF">ODALV1_LOCUS1938</name>
</gene>
<keyword evidence="3" id="KW-1185">Reference proteome</keyword>
<name>A0ABP1PQ45_9HEXA</name>
<feature type="coiled-coil region" evidence="1">
    <location>
        <begin position="103"/>
        <end position="134"/>
    </location>
</feature>
<sequence>MGSQSLDYGGAVNAIGDAKILLDTAITKWITDAELREEELRRREQELSIRETDLHAREKLVEEKEKSFSAIDRVEERDRRKVEHLNQLCKTLDYTTIIVEVGKQQILQDKKNHRKQMDEAIAKIKQDTEQQREEIFSNIIQEVEALRLPSANICFKEETAAVNKLISEIKIAGNNCLDFGIKNKICLTREDISRCRE</sequence>
<protein>
    <submittedName>
        <fullName evidence="2">Uncharacterized protein</fullName>
    </submittedName>
</protein>
<evidence type="ECO:0000313" key="3">
    <source>
        <dbReference type="Proteomes" id="UP001642540"/>
    </source>
</evidence>